<feature type="domain" description="HTH araC/xylS-type" evidence="6">
    <location>
        <begin position="208"/>
        <end position="306"/>
    </location>
</feature>
<evidence type="ECO:0000256" key="5">
    <source>
        <dbReference type="SAM" id="MobiDB-lite"/>
    </source>
</evidence>
<dbReference type="SUPFAM" id="SSF46689">
    <property type="entry name" value="Homeodomain-like"/>
    <property type="match status" value="2"/>
</dbReference>
<dbReference type="GO" id="GO:0000160">
    <property type="term" value="P:phosphorelay signal transduction system"/>
    <property type="evidence" value="ECO:0007669"/>
    <property type="project" value="InterPro"/>
</dbReference>
<organism evidence="8 9">
    <name type="scientific">Scytonema hofmannii PCC 7110</name>
    <dbReference type="NCBI Taxonomy" id="128403"/>
    <lineage>
        <taxon>Bacteria</taxon>
        <taxon>Bacillati</taxon>
        <taxon>Cyanobacteriota</taxon>
        <taxon>Cyanophyceae</taxon>
        <taxon>Nostocales</taxon>
        <taxon>Scytonemataceae</taxon>
        <taxon>Scytonema</taxon>
    </lineage>
</organism>
<evidence type="ECO:0000256" key="3">
    <source>
        <dbReference type="ARBA" id="ARBA00023163"/>
    </source>
</evidence>
<dbReference type="PROSITE" id="PS00041">
    <property type="entry name" value="HTH_ARAC_FAMILY_1"/>
    <property type="match status" value="1"/>
</dbReference>
<dbReference type="InterPro" id="IPR018062">
    <property type="entry name" value="HTH_AraC-typ_CS"/>
</dbReference>
<comment type="caution">
    <text evidence="8">The sequence shown here is derived from an EMBL/GenBank/DDBJ whole genome shotgun (WGS) entry which is preliminary data.</text>
</comment>
<feature type="region of interest" description="Disordered" evidence="5">
    <location>
        <begin position="139"/>
        <end position="167"/>
    </location>
</feature>
<dbReference type="SUPFAM" id="SSF52172">
    <property type="entry name" value="CheY-like"/>
    <property type="match status" value="1"/>
</dbReference>
<dbReference type="InterPro" id="IPR009057">
    <property type="entry name" value="Homeodomain-like_sf"/>
</dbReference>
<keyword evidence="1" id="KW-0805">Transcription regulation</keyword>
<evidence type="ECO:0000256" key="2">
    <source>
        <dbReference type="ARBA" id="ARBA00023125"/>
    </source>
</evidence>
<keyword evidence="9" id="KW-1185">Reference proteome</keyword>
<dbReference type="PROSITE" id="PS50110">
    <property type="entry name" value="RESPONSE_REGULATORY"/>
    <property type="match status" value="1"/>
</dbReference>
<dbReference type="SMART" id="SM00448">
    <property type="entry name" value="REC"/>
    <property type="match status" value="1"/>
</dbReference>
<dbReference type="GO" id="GO:0043565">
    <property type="term" value="F:sequence-specific DNA binding"/>
    <property type="evidence" value="ECO:0007669"/>
    <property type="project" value="InterPro"/>
</dbReference>
<dbReference type="OrthoDB" id="508510at2"/>
<evidence type="ECO:0000313" key="9">
    <source>
        <dbReference type="Proteomes" id="UP000076925"/>
    </source>
</evidence>
<dbReference type="InterPro" id="IPR018060">
    <property type="entry name" value="HTH_AraC"/>
</dbReference>
<sequence length="322" mass="35922">MAKETVKKILVIENKAETRKLFLSCLKAEGFHAISAENGAIAVQRAQQELPDLIISEVLLPKLDGFKVLTALRQNPATAIIPFIFVTAKVSRTDIRKGMELGADDYITKPCTLDELLKAIAARLQRQAILQTLYGAAPTSVTENPSGDSCGASRTNAGTPRGKTSTDTFLYSGSKNLEVASAKRSFSPNSIMKSDEPQSILPNDPELREVFRFIEANYNQQITLSNVAEAVGYSPAYLTNLVRRQTGQTVQGWIIERRMAAARSLLLETNHRVEEIAAQVGYFHTVHFFRQFRQYHGTTPQAWRRTQLAQYKAQYKQEQQNG</sequence>
<name>A0A139WWL6_9CYAN</name>
<dbReference type="Gene3D" id="1.10.10.60">
    <property type="entry name" value="Homeodomain-like"/>
    <property type="match status" value="2"/>
</dbReference>
<dbReference type="InterPro" id="IPR011006">
    <property type="entry name" value="CheY-like_superfamily"/>
</dbReference>
<dbReference type="PROSITE" id="PS01124">
    <property type="entry name" value="HTH_ARAC_FAMILY_2"/>
    <property type="match status" value="1"/>
</dbReference>
<dbReference type="PANTHER" id="PTHR43280">
    <property type="entry name" value="ARAC-FAMILY TRANSCRIPTIONAL REGULATOR"/>
    <property type="match status" value="1"/>
</dbReference>
<dbReference type="EMBL" id="ANNX02000047">
    <property type="protein sequence ID" value="KYC36772.1"/>
    <property type="molecule type" value="Genomic_DNA"/>
</dbReference>
<dbReference type="PANTHER" id="PTHR43280:SF28">
    <property type="entry name" value="HTH-TYPE TRANSCRIPTIONAL ACTIVATOR RHAS"/>
    <property type="match status" value="1"/>
</dbReference>
<dbReference type="Pfam" id="PF00072">
    <property type="entry name" value="Response_reg"/>
    <property type="match status" value="1"/>
</dbReference>
<dbReference type="InterPro" id="IPR001789">
    <property type="entry name" value="Sig_transdc_resp-reg_receiver"/>
</dbReference>
<feature type="domain" description="Response regulatory" evidence="7">
    <location>
        <begin position="8"/>
        <end position="124"/>
    </location>
</feature>
<dbReference type="Proteomes" id="UP000076925">
    <property type="component" value="Unassembled WGS sequence"/>
</dbReference>
<evidence type="ECO:0000259" key="7">
    <source>
        <dbReference type="PROSITE" id="PS50110"/>
    </source>
</evidence>
<keyword evidence="2" id="KW-0238">DNA-binding</keyword>
<keyword evidence="3" id="KW-0804">Transcription</keyword>
<accession>A0A139WWL6</accession>
<comment type="caution">
    <text evidence="4">Lacks conserved residue(s) required for the propagation of feature annotation.</text>
</comment>
<protein>
    <submittedName>
        <fullName evidence="8">Two-component system response regulator</fullName>
    </submittedName>
</protein>
<dbReference type="AlphaFoldDB" id="A0A139WWL6"/>
<dbReference type="GO" id="GO:0003700">
    <property type="term" value="F:DNA-binding transcription factor activity"/>
    <property type="evidence" value="ECO:0007669"/>
    <property type="project" value="InterPro"/>
</dbReference>
<evidence type="ECO:0000313" key="8">
    <source>
        <dbReference type="EMBL" id="KYC36772.1"/>
    </source>
</evidence>
<proteinExistence type="predicted"/>
<evidence type="ECO:0000256" key="1">
    <source>
        <dbReference type="ARBA" id="ARBA00023015"/>
    </source>
</evidence>
<dbReference type="Gene3D" id="3.40.50.2300">
    <property type="match status" value="1"/>
</dbReference>
<reference evidence="8 9" key="1">
    <citation type="journal article" date="2013" name="Genome Biol. Evol.">
        <title>Genomes of Stigonematalean cyanobacteria (subsection V) and the evolution of oxygenic photosynthesis from prokaryotes to plastids.</title>
        <authorList>
            <person name="Dagan T."/>
            <person name="Roettger M."/>
            <person name="Stucken K."/>
            <person name="Landan G."/>
            <person name="Koch R."/>
            <person name="Major P."/>
            <person name="Gould S.B."/>
            <person name="Goremykin V.V."/>
            <person name="Rippka R."/>
            <person name="Tandeau de Marsac N."/>
            <person name="Gugger M."/>
            <person name="Lockhart P.J."/>
            <person name="Allen J.F."/>
            <person name="Brune I."/>
            <person name="Maus I."/>
            <person name="Puhler A."/>
            <person name="Martin W.F."/>
        </authorList>
    </citation>
    <scope>NUCLEOTIDE SEQUENCE [LARGE SCALE GENOMIC DNA]</scope>
    <source>
        <strain evidence="8 9">PCC 7110</strain>
    </source>
</reference>
<dbReference type="Pfam" id="PF12833">
    <property type="entry name" value="HTH_18"/>
    <property type="match status" value="1"/>
</dbReference>
<dbReference type="RefSeq" id="WP_017744815.1">
    <property type="nucleotide sequence ID" value="NZ_KQ976354.1"/>
</dbReference>
<dbReference type="STRING" id="128403.WA1_44680"/>
<evidence type="ECO:0000256" key="4">
    <source>
        <dbReference type="PROSITE-ProRule" id="PRU00169"/>
    </source>
</evidence>
<dbReference type="SMART" id="SM00342">
    <property type="entry name" value="HTH_ARAC"/>
    <property type="match status" value="1"/>
</dbReference>
<evidence type="ECO:0000259" key="6">
    <source>
        <dbReference type="PROSITE" id="PS01124"/>
    </source>
</evidence>
<gene>
    <name evidence="8" type="ORF">WA1_44680</name>
</gene>